<dbReference type="GO" id="GO:0048870">
    <property type="term" value="P:cell motility"/>
    <property type="evidence" value="ECO:0007669"/>
    <property type="project" value="TreeGrafter"/>
</dbReference>
<dbReference type="Pfam" id="PF11841">
    <property type="entry name" value="ELMO_ARM"/>
    <property type="match status" value="1"/>
</dbReference>
<dbReference type="OrthoDB" id="67155at2759"/>
<feature type="domain" description="ELMO" evidence="2">
    <location>
        <begin position="339"/>
        <end position="497"/>
    </location>
</feature>
<dbReference type="InterPro" id="IPR016024">
    <property type="entry name" value="ARM-type_fold"/>
</dbReference>
<dbReference type="SUPFAM" id="SSF48371">
    <property type="entry name" value="ARM repeat"/>
    <property type="match status" value="1"/>
</dbReference>
<dbReference type="FunCoup" id="A0A152A7P8">
    <property type="interactions" value="40"/>
</dbReference>
<dbReference type="Proteomes" id="UP000076078">
    <property type="component" value="Unassembled WGS sequence"/>
</dbReference>
<dbReference type="PANTHER" id="PTHR12771">
    <property type="entry name" value="ENGULFMENT AND CELL MOTILITY"/>
    <property type="match status" value="1"/>
</dbReference>
<dbReference type="Gene3D" id="6.10.10.90">
    <property type="match status" value="1"/>
</dbReference>
<evidence type="ECO:0000259" key="2">
    <source>
        <dbReference type="PROSITE" id="PS51335"/>
    </source>
</evidence>
<dbReference type="EMBL" id="LODT01000004">
    <property type="protein sequence ID" value="KYR02260.1"/>
    <property type="molecule type" value="Genomic_DNA"/>
</dbReference>
<dbReference type="PROSITE" id="PS51335">
    <property type="entry name" value="ELMO"/>
    <property type="match status" value="1"/>
</dbReference>
<reference evidence="3 4" key="1">
    <citation type="submission" date="2015-12" db="EMBL/GenBank/DDBJ databases">
        <title>Dictyostelia acquired genes for synthesis and detection of signals that induce cell-type specialization by lateral gene transfer from prokaryotes.</title>
        <authorList>
            <person name="Gloeckner G."/>
            <person name="Schaap P."/>
        </authorList>
    </citation>
    <scope>NUCLEOTIDE SEQUENCE [LARGE SCALE GENOMIC DNA]</scope>
    <source>
        <strain evidence="3 4">TK</strain>
    </source>
</reference>
<sequence length="791" mass="88983">MKLNIHYQDKIQKDHQFDIENELNSSGGAVGSVSASGSSGITKVSQLIDKCCSLFSLTSQLPNQYQLYLLNGNVQLENLNQIDATCHDLVLKSNPNINIDPVLSNLNDPNLKKKALFDLKDLMKEENIVKKFVEKNGIQCICDQLQGLSGNTLSYALNAIQSIMQFEFSSSSIPIDLIKYLIALLDTSTNPSITKTTLSILYLFNHHRPKGYIELNDVIQAYQQQQQQQQQQTSTETKKPTINHSLVVLLGSSTVDVQLNSLTLINSMLSKSQQLLGVQDFTKLIGEFDTLEINLKLKKLVESAVITQEFRKQLYLYQRHKLMLIKHRKAVVFNKDSPEHDSILMRLWTACYPQVKLENRVSEQWKLIGFQGTDPSTDFRGTGIFGLENLVYFAENHTEKFKKIIQNQIDRKDREYPTCTAGINITQMLTNEIFKVADEKVVDMTIFPILFSHPFAFEEVYSITFQILDTTWDEMMGSYMNWQKIFSSVKNQILTTLESKPSTLEAFHWAAYLKNSNTNGAALANQHLLDDDHDPNDDIKKLKQFVKKDILEMIRVQKIQLLMDGYYFRLQKPMKSKNSLYTSFYIKLLPVSASSAFGNSSNSGASSIGSILLPQGSSNILGSSGGIGASLNANPQSSSSNTNPLSSSLDLSFLTQPSQQQELQYTLLQDNEKPTPNNLTNTIRASEITNSLDSTKKKDNKNITHGFTLTIPKDKEEKQQLDLTSTNKEDISNFVDGLKFLAGKSNDLSVETIEEYKTLVSLSMKLKLLDLEGVDLPKESPLVPDLPPSIN</sequence>
<accession>A0A152A7P8</accession>
<evidence type="ECO:0000313" key="3">
    <source>
        <dbReference type="EMBL" id="KYR02260.1"/>
    </source>
</evidence>
<proteinExistence type="predicted"/>
<dbReference type="GO" id="GO:0007015">
    <property type="term" value="P:actin filament organization"/>
    <property type="evidence" value="ECO:0007669"/>
    <property type="project" value="TreeGrafter"/>
</dbReference>
<dbReference type="Gene3D" id="1.25.10.10">
    <property type="entry name" value="Leucine-rich Repeat Variant"/>
    <property type="match status" value="1"/>
</dbReference>
<dbReference type="InterPro" id="IPR006816">
    <property type="entry name" value="ELMO_dom"/>
</dbReference>
<dbReference type="InParanoid" id="A0A152A7P8"/>
<organism evidence="3 4">
    <name type="scientific">Tieghemostelium lacteum</name>
    <name type="common">Slime mold</name>
    <name type="synonym">Dictyostelium lacteum</name>
    <dbReference type="NCBI Taxonomy" id="361077"/>
    <lineage>
        <taxon>Eukaryota</taxon>
        <taxon>Amoebozoa</taxon>
        <taxon>Evosea</taxon>
        <taxon>Eumycetozoa</taxon>
        <taxon>Dictyostelia</taxon>
        <taxon>Dictyosteliales</taxon>
        <taxon>Raperosteliaceae</taxon>
        <taxon>Tieghemostelium</taxon>
    </lineage>
</organism>
<keyword evidence="4" id="KW-1185">Reference proteome</keyword>
<feature type="region of interest" description="Disordered" evidence="1">
    <location>
        <begin position="668"/>
        <end position="699"/>
    </location>
</feature>
<dbReference type="Pfam" id="PF04727">
    <property type="entry name" value="ELMO_CED12"/>
    <property type="match status" value="1"/>
</dbReference>
<protein>
    <submittedName>
        <fullName evidence="3">Engulfment and cell motility ELM family protein</fullName>
    </submittedName>
</protein>
<name>A0A152A7P8_TIELA</name>
<gene>
    <name evidence="3" type="ORF">DLAC_01091</name>
</gene>
<dbReference type="AlphaFoldDB" id="A0A152A7P8"/>
<dbReference type="GO" id="GO:0005886">
    <property type="term" value="C:plasma membrane"/>
    <property type="evidence" value="ECO:0007669"/>
    <property type="project" value="TreeGrafter"/>
</dbReference>
<dbReference type="InterPro" id="IPR024574">
    <property type="entry name" value="ELMO_ARM"/>
</dbReference>
<evidence type="ECO:0000256" key="1">
    <source>
        <dbReference type="SAM" id="MobiDB-lite"/>
    </source>
</evidence>
<dbReference type="PANTHER" id="PTHR12771:SF56">
    <property type="entry name" value="CED-12"/>
    <property type="match status" value="1"/>
</dbReference>
<comment type="caution">
    <text evidence="3">The sequence shown here is derived from an EMBL/GenBank/DDBJ whole genome shotgun (WGS) entry which is preliminary data.</text>
</comment>
<dbReference type="InterPro" id="IPR050868">
    <property type="entry name" value="ELMO_domain-containing"/>
</dbReference>
<evidence type="ECO:0000313" key="4">
    <source>
        <dbReference type="Proteomes" id="UP000076078"/>
    </source>
</evidence>
<feature type="compositionally biased region" description="Polar residues" evidence="1">
    <location>
        <begin position="668"/>
        <end position="693"/>
    </location>
</feature>
<dbReference type="OMA" id="FEEVYCT"/>
<dbReference type="InterPro" id="IPR011989">
    <property type="entry name" value="ARM-like"/>
</dbReference>